<organism evidence="1 2">
    <name type="scientific">Glossina morsitans morsitans</name>
    <name type="common">Savannah tsetse fly</name>
    <dbReference type="NCBI Taxonomy" id="37546"/>
    <lineage>
        <taxon>Eukaryota</taxon>
        <taxon>Metazoa</taxon>
        <taxon>Ecdysozoa</taxon>
        <taxon>Arthropoda</taxon>
        <taxon>Hexapoda</taxon>
        <taxon>Insecta</taxon>
        <taxon>Pterygota</taxon>
        <taxon>Neoptera</taxon>
        <taxon>Endopterygota</taxon>
        <taxon>Diptera</taxon>
        <taxon>Brachycera</taxon>
        <taxon>Muscomorpha</taxon>
        <taxon>Hippoboscoidea</taxon>
        <taxon>Glossinidae</taxon>
        <taxon>Glossina</taxon>
    </lineage>
</organism>
<reference evidence="1" key="1">
    <citation type="submission" date="2020-05" db="UniProtKB">
        <authorList>
            <consortium name="EnsemblMetazoa"/>
        </authorList>
    </citation>
    <scope>IDENTIFICATION</scope>
    <source>
        <strain evidence="1">Yale</strain>
    </source>
</reference>
<evidence type="ECO:0000313" key="1">
    <source>
        <dbReference type="EnsemblMetazoa" id="GMOY001372-PA"/>
    </source>
</evidence>
<dbReference type="AlphaFoldDB" id="A0A1B0FCS5"/>
<dbReference type="VEuPathDB" id="VectorBase:GMOY001372"/>
<sequence length="24" mass="2821">MYWIIYLHVSDVVADDLVLLGEEK</sequence>
<dbReference type="EnsemblMetazoa" id="GMOY001372-RA">
    <property type="protein sequence ID" value="GMOY001372-PA"/>
    <property type="gene ID" value="GMOY001372"/>
</dbReference>
<keyword evidence="2" id="KW-1185">Reference proteome</keyword>
<dbReference type="STRING" id="37546.A0A1B0FCS5"/>
<dbReference type="EMBL" id="CCAG010020108">
    <property type="status" value="NOT_ANNOTATED_CDS"/>
    <property type="molecule type" value="Genomic_DNA"/>
</dbReference>
<protein>
    <submittedName>
        <fullName evidence="1">Uncharacterized protein</fullName>
    </submittedName>
</protein>
<dbReference type="Proteomes" id="UP000092444">
    <property type="component" value="Unassembled WGS sequence"/>
</dbReference>
<accession>A0A1B0FCS5</accession>
<proteinExistence type="predicted"/>
<evidence type="ECO:0000313" key="2">
    <source>
        <dbReference type="Proteomes" id="UP000092444"/>
    </source>
</evidence>
<name>A0A1B0FCS5_GLOMM</name>